<evidence type="ECO:0000313" key="2">
    <source>
        <dbReference type="Proteomes" id="UP000708148"/>
    </source>
</evidence>
<dbReference type="EMBL" id="CAJHUC010001651">
    <property type="protein sequence ID" value="CAD7701878.1"/>
    <property type="molecule type" value="Genomic_DNA"/>
</dbReference>
<gene>
    <name evidence="1" type="ORF">OSTQU699_LOCUS7235</name>
</gene>
<reference evidence="1" key="1">
    <citation type="submission" date="2020-12" db="EMBL/GenBank/DDBJ databases">
        <authorList>
            <person name="Iha C."/>
        </authorList>
    </citation>
    <scope>NUCLEOTIDE SEQUENCE</scope>
</reference>
<protein>
    <submittedName>
        <fullName evidence="1">Uncharacterized protein</fullName>
    </submittedName>
</protein>
<dbReference type="AlphaFoldDB" id="A0A8S1JDW0"/>
<accession>A0A8S1JDW0</accession>
<proteinExistence type="predicted"/>
<organism evidence="1 2">
    <name type="scientific">Ostreobium quekettii</name>
    <dbReference type="NCBI Taxonomy" id="121088"/>
    <lineage>
        <taxon>Eukaryota</taxon>
        <taxon>Viridiplantae</taxon>
        <taxon>Chlorophyta</taxon>
        <taxon>core chlorophytes</taxon>
        <taxon>Ulvophyceae</taxon>
        <taxon>TCBD clade</taxon>
        <taxon>Bryopsidales</taxon>
        <taxon>Ostreobineae</taxon>
        <taxon>Ostreobiaceae</taxon>
        <taxon>Ostreobium</taxon>
    </lineage>
</organism>
<sequence length="126" mass="13637">MKSGNSGEGKGGRGGGYIRETENHLRLLSATTREIAAFFRNLHGIEDAHRRFVVLASRKFVLLRCSGEWHGADIDVVSVDDGAHGAGCGARNAMRDPCDAALDKWLGWKLGNEGAMINRTAVSQSR</sequence>
<dbReference type="Proteomes" id="UP000708148">
    <property type="component" value="Unassembled WGS sequence"/>
</dbReference>
<comment type="caution">
    <text evidence="1">The sequence shown here is derived from an EMBL/GenBank/DDBJ whole genome shotgun (WGS) entry which is preliminary data.</text>
</comment>
<name>A0A8S1JDW0_9CHLO</name>
<evidence type="ECO:0000313" key="1">
    <source>
        <dbReference type="EMBL" id="CAD7701878.1"/>
    </source>
</evidence>
<keyword evidence="2" id="KW-1185">Reference proteome</keyword>